<dbReference type="HOGENOM" id="CLU_2527713_0_0_1"/>
<keyword evidence="1" id="KW-1133">Transmembrane helix</keyword>
<feature type="transmembrane region" description="Helical" evidence="1">
    <location>
        <begin position="58"/>
        <end position="81"/>
    </location>
</feature>
<keyword evidence="1" id="KW-0472">Membrane</keyword>
<gene>
    <name evidence="2" type="ORF">M413DRAFT_281321</name>
</gene>
<dbReference type="OrthoDB" id="10009520at2759"/>
<reference evidence="3" key="2">
    <citation type="submission" date="2015-01" db="EMBL/GenBank/DDBJ databases">
        <title>Evolutionary Origins and Diversification of the Mycorrhizal Mutualists.</title>
        <authorList>
            <consortium name="DOE Joint Genome Institute"/>
            <consortium name="Mycorrhizal Genomics Consortium"/>
            <person name="Kohler A."/>
            <person name="Kuo A."/>
            <person name="Nagy L.G."/>
            <person name="Floudas D."/>
            <person name="Copeland A."/>
            <person name="Barry K.W."/>
            <person name="Cichocki N."/>
            <person name="Veneault-Fourrey C."/>
            <person name="LaButti K."/>
            <person name="Lindquist E.A."/>
            <person name="Lipzen A."/>
            <person name="Lundell T."/>
            <person name="Morin E."/>
            <person name="Murat C."/>
            <person name="Riley R."/>
            <person name="Ohm R."/>
            <person name="Sun H."/>
            <person name="Tunlid A."/>
            <person name="Henrissat B."/>
            <person name="Grigoriev I.V."/>
            <person name="Hibbett D.S."/>
            <person name="Martin F."/>
        </authorList>
    </citation>
    <scope>NUCLEOTIDE SEQUENCE [LARGE SCALE GENOMIC DNA]</scope>
    <source>
        <strain evidence="3">h7</strain>
    </source>
</reference>
<reference evidence="2 3" key="1">
    <citation type="submission" date="2014-04" db="EMBL/GenBank/DDBJ databases">
        <authorList>
            <consortium name="DOE Joint Genome Institute"/>
            <person name="Kuo A."/>
            <person name="Gay G."/>
            <person name="Dore J."/>
            <person name="Kohler A."/>
            <person name="Nagy L.G."/>
            <person name="Floudas D."/>
            <person name="Copeland A."/>
            <person name="Barry K.W."/>
            <person name="Cichocki N."/>
            <person name="Veneault-Fourrey C."/>
            <person name="LaButti K."/>
            <person name="Lindquist E.A."/>
            <person name="Lipzen A."/>
            <person name="Lundell T."/>
            <person name="Morin E."/>
            <person name="Murat C."/>
            <person name="Sun H."/>
            <person name="Tunlid A."/>
            <person name="Henrissat B."/>
            <person name="Grigoriev I.V."/>
            <person name="Hibbett D.S."/>
            <person name="Martin F."/>
            <person name="Nordberg H.P."/>
            <person name="Cantor M.N."/>
            <person name="Hua S.X."/>
        </authorList>
    </citation>
    <scope>NUCLEOTIDE SEQUENCE [LARGE SCALE GENOMIC DNA]</scope>
    <source>
        <strain evidence="3">h7</strain>
    </source>
</reference>
<dbReference type="EMBL" id="KN831800">
    <property type="protein sequence ID" value="KIM37082.1"/>
    <property type="molecule type" value="Genomic_DNA"/>
</dbReference>
<evidence type="ECO:0000256" key="1">
    <source>
        <dbReference type="SAM" id="Phobius"/>
    </source>
</evidence>
<keyword evidence="1" id="KW-0812">Transmembrane</keyword>
<name>A0A0C2Y7T5_HEBCY</name>
<dbReference type="AlphaFoldDB" id="A0A0C2Y7T5"/>
<evidence type="ECO:0000313" key="3">
    <source>
        <dbReference type="Proteomes" id="UP000053424"/>
    </source>
</evidence>
<keyword evidence="3" id="KW-1185">Reference proteome</keyword>
<accession>A0A0C2Y7T5</accession>
<proteinExistence type="predicted"/>
<sequence>MTCPNCRTLSCYVCRKVVTGYEHFDQVHLESYFALFLLLFFGFLPPFPFFLAIISCFFAIISCFLPLYHVFCHYIIFLPLYHVF</sequence>
<evidence type="ECO:0000313" key="2">
    <source>
        <dbReference type="EMBL" id="KIM37082.1"/>
    </source>
</evidence>
<feature type="transmembrane region" description="Helical" evidence="1">
    <location>
        <begin position="32"/>
        <end position="51"/>
    </location>
</feature>
<organism evidence="2 3">
    <name type="scientific">Hebeloma cylindrosporum</name>
    <dbReference type="NCBI Taxonomy" id="76867"/>
    <lineage>
        <taxon>Eukaryota</taxon>
        <taxon>Fungi</taxon>
        <taxon>Dikarya</taxon>
        <taxon>Basidiomycota</taxon>
        <taxon>Agaricomycotina</taxon>
        <taxon>Agaricomycetes</taxon>
        <taxon>Agaricomycetidae</taxon>
        <taxon>Agaricales</taxon>
        <taxon>Agaricineae</taxon>
        <taxon>Hymenogastraceae</taxon>
        <taxon>Hebeloma</taxon>
    </lineage>
</organism>
<protein>
    <submittedName>
        <fullName evidence="2">Uncharacterized protein</fullName>
    </submittedName>
</protein>
<dbReference type="Proteomes" id="UP000053424">
    <property type="component" value="Unassembled WGS sequence"/>
</dbReference>